<dbReference type="Pfam" id="PF00465">
    <property type="entry name" value="Fe-ADH"/>
    <property type="match status" value="1"/>
</dbReference>
<feature type="domain" description="Fe-containing alcohol dehydrogenase-like C-terminal" evidence="3">
    <location>
        <begin position="186"/>
        <end position="380"/>
    </location>
</feature>
<dbReference type="CDD" id="cd08179">
    <property type="entry name" value="NADPH_BDH"/>
    <property type="match status" value="1"/>
</dbReference>
<dbReference type="GO" id="GO:0046872">
    <property type="term" value="F:metal ion binding"/>
    <property type="evidence" value="ECO:0007669"/>
    <property type="project" value="InterPro"/>
</dbReference>
<evidence type="ECO:0000313" key="4">
    <source>
        <dbReference type="EMBL" id="KEI15521.1"/>
    </source>
</evidence>
<sequence>MARFTLPRDIYFGSGCLDILKTIKGKKAVIVIGGGSIKRSGFLDKIEGYLKEANIETRLIEGVEPDPSVETVMNGAAIMREFHPDLIIGVGGGSPIDAAKAMWIFYEYPDFTFEKAVIPFGIPELRQKAKFIAIPSTSGTASEVTAFSVITDYKAKIKYPLADFNLTPDIAIVDSDIAQTMPPKLTAHTGMDALTHAIEAYVAGARSAFSDPLAIQAIVMVRDNLVNSFKGDKEARDQMHIAQCLAGMSFSNALLGITHSMAHKIGAVFHIPHGCANAIFLPYVIEYNRKACEDRYATIARRLNLKGNNDSELVDSLINLINELNVKLNIPSTIKEWGVNEEEFKENVEFMAHNAVLDACTGANPRNIDDKTMMKLYSCAFYGEKVNF</sequence>
<dbReference type="EMBL" id="JENW01000102">
    <property type="protein sequence ID" value="KEI15521.1"/>
    <property type="molecule type" value="Genomic_DNA"/>
</dbReference>
<dbReference type="GO" id="GO:0004022">
    <property type="term" value="F:alcohol dehydrogenase (NAD+) activity"/>
    <property type="evidence" value="ECO:0007669"/>
    <property type="project" value="TreeGrafter"/>
</dbReference>
<dbReference type="RefSeq" id="WP_039220149.1">
    <property type="nucleotide sequence ID" value="NZ_JENW01000102.1"/>
</dbReference>
<accession>A0AA40M2R1</accession>
<proteinExistence type="predicted"/>
<dbReference type="PANTHER" id="PTHR11496:SF83">
    <property type="entry name" value="HYDROXYACID-OXOACID TRANSHYDROGENASE, MITOCHONDRIAL"/>
    <property type="match status" value="1"/>
</dbReference>
<dbReference type="InterPro" id="IPR034802">
    <property type="entry name" value="NADPH_BDH"/>
</dbReference>
<dbReference type="PROSITE" id="PS00060">
    <property type="entry name" value="ADH_IRON_2"/>
    <property type="match status" value="1"/>
</dbReference>
<dbReference type="FunFam" id="1.20.1090.10:FF:000001">
    <property type="entry name" value="Aldehyde-alcohol dehydrogenase"/>
    <property type="match status" value="1"/>
</dbReference>
<dbReference type="Gene3D" id="3.40.50.1970">
    <property type="match status" value="1"/>
</dbReference>
<dbReference type="AlphaFoldDB" id="A0AA40M2R1"/>
<gene>
    <name evidence="4" type="ORF">Z959_00305</name>
</gene>
<protein>
    <submittedName>
        <fullName evidence="4">Butanol dehydrogenase</fullName>
    </submittedName>
</protein>
<comment type="caution">
    <text evidence="4">The sequence shown here is derived from an EMBL/GenBank/DDBJ whole genome shotgun (WGS) entry which is preliminary data.</text>
</comment>
<dbReference type="InterPro" id="IPR001670">
    <property type="entry name" value="ADH_Fe/GldA"/>
</dbReference>
<feature type="domain" description="Alcohol dehydrogenase iron-type/glycerol dehydrogenase GldA" evidence="2">
    <location>
        <begin position="7"/>
        <end position="174"/>
    </location>
</feature>
<keyword evidence="1" id="KW-0560">Oxidoreductase</keyword>
<evidence type="ECO:0000259" key="2">
    <source>
        <dbReference type="Pfam" id="PF00465"/>
    </source>
</evidence>
<dbReference type="SUPFAM" id="SSF56796">
    <property type="entry name" value="Dehydroquinate synthase-like"/>
    <property type="match status" value="1"/>
</dbReference>
<dbReference type="Pfam" id="PF25137">
    <property type="entry name" value="ADH_Fe_C"/>
    <property type="match status" value="1"/>
</dbReference>
<dbReference type="InterPro" id="IPR039697">
    <property type="entry name" value="Alcohol_dehydrogenase_Fe"/>
</dbReference>
<reference evidence="4 5" key="1">
    <citation type="submission" date="2014-02" db="EMBL/GenBank/DDBJ databases">
        <title>Plasmidome dynamics in the species complex Clostridium novyi sensu lato converts strains of independent lineages into distinctly different pathogens.</title>
        <authorList>
            <person name="Skarin H."/>
            <person name="Segerman B."/>
        </authorList>
    </citation>
    <scope>NUCLEOTIDE SEQUENCE [LARGE SCALE GENOMIC DNA]</scope>
    <source>
        <strain evidence="4 5">ATCC 27606</strain>
    </source>
</reference>
<dbReference type="FunFam" id="3.40.50.1970:FF:000003">
    <property type="entry name" value="Alcohol dehydrogenase, iron-containing"/>
    <property type="match status" value="1"/>
</dbReference>
<evidence type="ECO:0000259" key="3">
    <source>
        <dbReference type="Pfam" id="PF25137"/>
    </source>
</evidence>
<dbReference type="PANTHER" id="PTHR11496">
    <property type="entry name" value="ALCOHOL DEHYDROGENASE"/>
    <property type="match status" value="1"/>
</dbReference>
<dbReference type="InterPro" id="IPR018211">
    <property type="entry name" value="ADH_Fe_CS"/>
</dbReference>
<dbReference type="PROSITE" id="PS00913">
    <property type="entry name" value="ADH_IRON_1"/>
    <property type="match status" value="1"/>
</dbReference>
<dbReference type="InterPro" id="IPR056798">
    <property type="entry name" value="ADH_Fe_C"/>
</dbReference>
<evidence type="ECO:0000256" key="1">
    <source>
        <dbReference type="ARBA" id="ARBA00023002"/>
    </source>
</evidence>
<keyword evidence="5" id="KW-1185">Reference proteome</keyword>
<evidence type="ECO:0000313" key="5">
    <source>
        <dbReference type="Proteomes" id="UP000027770"/>
    </source>
</evidence>
<dbReference type="Gene3D" id="1.20.1090.10">
    <property type="entry name" value="Dehydroquinate synthase-like - alpha domain"/>
    <property type="match status" value="1"/>
</dbReference>
<organism evidence="4 5">
    <name type="scientific">Clostridium novyi B str. ATCC 27606</name>
    <dbReference type="NCBI Taxonomy" id="1443123"/>
    <lineage>
        <taxon>Bacteria</taxon>
        <taxon>Bacillati</taxon>
        <taxon>Bacillota</taxon>
        <taxon>Clostridia</taxon>
        <taxon>Eubacteriales</taxon>
        <taxon>Clostridiaceae</taxon>
        <taxon>Clostridium</taxon>
    </lineage>
</organism>
<name>A0AA40M2R1_CLONO</name>
<dbReference type="Proteomes" id="UP000027770">
    <property type="component" value="Unassembled WGS sequence"/>
</dbReference>